<feature type="signal peptide" evidence="1">
    <location>
        <begin position="1"/>
        <end position="20"/>
    </location>
</feature>
<evidence type="ECO:0000313" key="3">
    <source>
        <dbReference type="Proteomes" id="UP000590740"/>
    </source>
</evidence>
<gene>
    <name evidence="2" type="ORF">HNQ65_000441</name>
</gene>
<name>A0A7W8DIC8_9BACT</name>
<dbReference type="RefSeq" id="WP_184337839.1">
    <property type="nucleotide sequence ID" value="NZ_JACHIG010000001.1"/>
</dbReference>
<dbReference type="Proteomes" id="UP000590740">
    <property type="component" value="Unassembled WGS sequence"/>
</dbReference>
<sequence>MKTLLSCLLSVLASLACLQAAPKDWMPQEQDDTQLWWQDGPPRILSIKEPPPSAVLCIKHGSELLRFDTQTMKPLDGEWECSLQHEGKTYHCTGHSTPADTFLQPVRFVESGRYFQRVVIEGLTFADAERRQWSGQARLEITAWPDRIAFRLESDPEVSLTLRWGAMKAAGTGSVFIGKGCGMPEAVVESELPVVVDPVLACHRLALPEKAWSNPGRTFYPSGELDRTDRWKFTLRNDSEKEAVARVMFTQEKHLPITGFTPMLCDDQGRPTGILVQLSKNWHRSEAKGSILHEGPWFHGFAWVRVPPRSRREFTLQMVYARYGGVYAASLAQLCLIGWGHNQFWDQAAIGSFGESICFEPGRVQRRCFITDVRPLLTLTHEKDCKPWGWAENCGGGDLLMWKGTDGAWQPFHGTRVDYRSHGPCLTHASYQEDSAGGEISCRTQVSLPRSNDHLRVFFHLRYDVHKPLHWQRLAFFQLGADFYNDTPARLAAVGDARDMKDEWRPKFAKDEFDRQCMPLKGEQPWISMHGVEPEARPHTPAMASRGLIVRSWKAVLGSAAAGPHASFFCTEWGKGNHRTVAELSPPPEVHELLPGDYVEADLEFIVLPADASAYYGTDAPLKEALSQDANTWRLVQREAAGNALRAHVASGTLTNTYPVRVAVAADQSAELTLRGGLGHLPVTFTGLSSPDAHQLLVNGMPDTFWQTDWDAASQSWQMTFNVPAEGTQPVHLSFGKKN</sequence>
<protein>
    <submittedName>
        <fullName evidence="2">Uncharacterized protein</fullName>
    </submittedName>
</protein>
<keyword evidence="3" id="KW-1185">Reference proteome</keyword>
<accession>A0A7W8DIC8</accession>
<dbReference type="PROSITE" id="PS51257">
    <property type="entry name" value="PROKAR_LIPOPROTEIN"/>
    <property type="match status" value="1"/>
</dbReference>
<feature type="chain" id="PRO_5030517905" evidence="1">
    <location>
        <begin position="21"/>
        <end position="739"/>
    </location>
</feature>
<dbReference type="EMBL" id="JACHIG010000001">
    <property type="protein sequence ID" value="MBB5030887.1"/>
    <property type="molecule type" value="Genomic_DNA"/>
</dbReference>
<evidence type="ECO:0000313" key="2">
    <source>
        <dbReference type="EMBL" id="MBB5030887.1"/>
    </source>
</evidence>
<keyword evidence="1" id="KW-0732">Signal</keyword>
<comment type="caution">
    <text evidence="2">The sequence shown here is derived from an EMBL/GenBank/DDBJ whole genome shotgun (WGS) entry which is preliminary data.</text>
</comment>
<organism evidence="2 3">
    <name type="scientific">Prosthecobacter vanneervenii</name>
    <dbReference type="NCBI Taxonomy" id="48466"/>
    <lineage>
        <taxon>Bacteria</taxon>
        <taxon>Pseudomonadati</taxon>
        <taxon>Verrucomicrobiota</taxon>
        <taxon>Verrucomicrobiia</taxon>
        <taxon>Verrucomicrobiales</taxon>
        <taxon>Verrucomicrobiaceae</taxon>
        <taxon>Prosthecobacter</taxon>
    </lineage>
</organism>
<dbReference type="AlphaFoldDB" id="A0A7W8DIC8"/>
<evidence type="ECO:0000256" key="1">
    <source>
        <dbReference type="SAM" id="SignalP"/>
    </source>
</evidence>
<reference evidence="2 3" key="1">
    <citation type="submission" date="2020-08" db="EMBL/GenBank/DDBJ databases">
        <title>Genomic Encyclopedia of Type Strains, Phase IV (KMG-IV): sequencing the most valuable type-strain genomes for metagenomic binning, comparative biology and taxonomic classification.</title>
        <authorList>
            <person name="Goeker M."/>
        </authorList>
    </citation>
    <scope>NUCLEOTIDE SEQUENCE [LARGE SCALE GENOMIC DNA]</scope>
    <source>
        <strain evidence="2 3">DSM 12252</strain>
    </source>
</reference>
<proteinExistence type="predicted"/>